<dbReference type="AlphaFoldDB" id="A0A2A4X173"/>
<protein>
    <submittedName>
        <fullName evidence="2">Uncharacterized protein</fullName>
    </submittedName>
</protein>
<name>A0A2A4X173_9GAMM</name>
<gene>
    <name evidence="2" type="ORF">COB20_11145</name>
</gene>
<evidence type="ECO:0000313" key="2">
    <source>
        <dbReference type="EMBL" id="PCI76244.1"/>
    </source>
</evidence>
<comment type="caution">
    <text evidence="2">The sequence shown here is derived from an EMBL/GenBank/DDBJ whole genome shotgun (WGS) entry which is preliminary data.</text>
</comment>
<dbReference type="EMBL" id="NVUL01000060">
    <property type="protein sequence ID" value="PCI76244.1"/>
    <property type="molecule type" value="Genomic_DNA"/>
</dbReference>
<keyword evidence="1" id="KW-1133">Transmembrane helix</keyword>
<reference evidence="3" key="1">
    <citation type="submission" date="2017-08" db="EMBL/GenBank/DDBJ databases">
        <title>A dynamic microbial community with high functional redundancy inhabits the cold, oxic subseafloor aquifer.</title>
        <authorList>
            <person name="Tully B.J."/>
            <person name="Wheat C.G."/>
            <person name="Glazer B.T."/>
            <person name="Huber J.A."/>
        </authorList>
    </citation>
    <scope>NUCLEOTIDE SEQUENCE [LARGE SCALE GENOMIC DNA]</scope>
</reference>
<evidence type="ECO:0000256" key="1">
    <source>
        <dbReference type="SAM" id="Phobius"/>
    </source>
</evidence>
<keyword evidence="1" id="KW-0812">Transmembrane</keyword>
<proteinExistence type="predicted"/>
<accession>A0A2A4X173</accession>
<organism evidence="2 3">
    <name type="scientific">SAR86 cluster bacterium</name>
    <dbReference type="NCBI Taxonomy" id="2030880"/>
    <lineage>
        <taxon>Bacteria</taxon>
        <taxon>Pseudomonadati</taxon>
        <taxon>Pseudomonadota</taxon>
        <taxon>Gammaproteobacteria</taxon>
        <taxon>SAR86 cluster</taxon>
    </lineage>
</organism>
<dbReference type="Proteomes" id="UP000218767">
    <property type="component" value="Unassembled WGS sequence"/>
</dbReference>
<evidence type="ECO:0000313" key="3">
    <source>
        <dbReference type="Proteomes" id="UP000218767"/>
    </source>
</evidence>
<feature type="transmembrane region" description="Helical" evidence="1">
    <location>
        <begin position="6"/>
        <end position="26"/>
    </location>
</feature>
<keyword evidence="1" id="KW-0472">Membrane</keyword>
<sequence length="158" mass="17507">MNISMTQLFEAAGILAVVISLLFVAYQIQQANLIARVTTEYEIRNNHAEFNQSIFTNPDIASFLGSKFDPPAESGMTQGEYVQGIAFAIRSINIWTAAETAFKNGMLSESTYNFMIDDIRYTLAADPGMRLFYRDTIAVFPSQSGMDVIKLATEIVAP</sequence>